<evidence type="ECO:0000313" key="7">
    <source>
        <dbReference type="Proteomes" id="UP001465331"/>
    </source>
</evidence>
<keyword evidence="7" id="KW-1185">Reference proteome</keyword>
<accession>A0ABV2AA59</accession>
<dbReference type="InterPro" id="IPR006638">
    <property type="entry name" value="Elp3/MiaA/NifB-like_rSAM"/>
</dbReference>
<evidence type="ECO:0000313" key="6">
    <source>
        <dbReference type="EMBL" id="MES0874148.1"/>
    </source>
</evidence>
<reference evidence="6 7" key="1">
    <citation type="submission" date="2024-06" db="EMBL/GenBank/DDBJ databases">
        <authorList>
            <person name="Li Z."/>
            <person name="Jiang Y."/>
        </authorList>
    </citation>
    <scope>NUCLEOTIDE SEQUENCE [LARGE SCALE GENOMIC DNA]</scope>
    <source>
        <strain evidence="6 7">HSW-8</strain>
    </source>
</reference>
<evidence type="ECO:0000256" key="3">
    <source>
        <dbReference type="ARBA" id="ARBA00023014"/>
    </source>
</evidence>
<dbReference type="Gene3D" id="3.80.30.30">
    <property type="match status" value="1"/>
</dbReference>
<comment type="caution">
    <text evidence="6">The sequence shown here is derived from an EMBL/GenBank/DDBJ whole genome shotgun (WGS) entry which is preliminary data.</text>
</comment>
<dbReference type="PROSITE" id="PS51918">
    <property type="entry name" value="RADICAL_SAM"/>
    <property type="match status" value="1"/>
</dbReference>
<evidence type="ECO:0000259" key="5">
    <source>
        <dbReference type="PROSITE" id="PS51918"/>
    </source>
</evidence>
<evidence type="ECO:0000256" key="1">
    <source>
        <dbReference type="ARBA" id="ARBA00022723"/>
    </source>
</evidence>
<dbReference type="InterPro" id="IPR058240">
    <property type="entry name" value="rSAM_sf"/>
</dbReference>
<dbReference type="SUPFAM" id="SSF102114">
    <property type="entry name" value="Radical SAM enzymes"/>
    <property type="match status" value="1"/>
</dbReference>
<feature type="region of interest" description="Disordered" evidence="4">
    <location>
        <begin position="1"/>
        <end position="55"/>
    </location>
</feature>
<organism evidence="6 7">
    <name type="scientific">Sinimarinibacterium thermocellulolyticum</name>
    <dbReference type="NCBI Taxonomy" id="3170016"/>
    <lineage>
        <taxon>Bacteria</taxon>
        <taxon>Pseudomonadati</taxon>
        <taxon>Pseudomonadota</taxon>
        <taxon>Gammaproteobacteria</taxon>
        <taxon>Nevskiales</taxon>
        <taxon>Nevskiaceae</taxon>
        <taxon>Sinimarinibacterium</taxon>
    </lineage>
</organism>
<gene>
    <name evidence="6" type="ORF">ABSH63_09045</name>
</gene>
<dbReference type="InterPro" id="IPR007197">
    <property type="entry name" value="rSAM"/>
</dbReference>
<dbReference type="NCBIfam" id="NF033668">
    <property type="entry name" value="rSAM_PA0069"/>
    <property type="match status" value="1"/>
</dbReference>
<evidence type="ECO:0000256" key="4">
    <source>
        <dbReference type="SAM" id="MobiDB-lite"/>
    </source>
</evidence>
<keyword evidence="3" id="KW-0411">Iron-sulfur</keyword>
<evidence type="ECO:0000256" key="2">
    <source>
        <dbReference type="ARBA" id="ARBA00023004"/>
    </source>
</evidence>
<dbReference type="PANTHER" id="PTHR43432">
    <property type="entry name" value="SLR0285 PROTEIN"/>
    <property type="match status" value="1"/>
</dbReference>
<feature type="compositionally biased region" description="Basic and acidic residues" evidence="4">
    <location>
        <begin position="30"/>
        <end position="40"/>
    </location>
</feature>
<dbReference type="RefSeq" id="WP_352889149.1">
    <property type="nucleotide sequence ID" value="NZ_JBEPIJ010000008.1"/>
</dbReference>
<dbReference type="SFLD" id="SFLDG01084">
    <property type="entry name" value="Uncharacterised_Radical_SAM_Su"/>
    <property type="match status" value="1"/>
</dbReference>
<dbReference type="CDD" id="cd01335">
    <property type="entry name" value="Radical_SAM"/>
    <property type="match status" value="1"/>
</dbReference>
<dbReference type="Pfam" id="PF04055">
    <property type="entry name" value="Radical_SAM"/>
    <property type="match status" value="1"/>
</dbReference>
<keyword evidence="2" id="KW-0408">Iron</keyword>
<keyword evidence="1" id="KW-0479">Metal-binding</keyword>
<feature type="domain" description="Radical SAM core" evidence="5">
    <location>
        <begin position="73"/>
        <end position="311"/>
    </location>
</feature>
<dbReference type="PANTHER" id="PTHR43432:SF3">
    <property type="entry name" value="SLR0285 PROTEIN"/>
    <property type="match status" value="1"/>
</dbReference>
<dbReference type="InterPro" id="IPR040086">
    <property type="entry name" value="MJ0683-like"/>
</dbReference>
<protein>
    <submittedName>
        <fullName evidence="6">PA0069 family radical SAM protein</fullName>
    </submittedName>
</protein>
<sequence length="370" mass="41388">MSPASDAGEDGVGRARRLVKGRGSTLNPEGRFEKSSREGFDDGWNLGDEERPSPETQLFIDHARSIISRNDSPDIPFRQSVNPYRGCEHGCIYCYARPAHAYLDLSPGLDFETKLFYKPNAAALLERELRRPGYVPEWISLGANTDPWQPVERKLGITRSLLEVLARFRHPVGIVTKGAALIERDIDLLTDLARDGLVFVAISVTTLDPALKRILEPRASAPATRLRVMRKLADAGIPTMVLFSPVIPYVNDAELERVLEAARDAGARRANYAVLRLSHEVKDLFRDWLDAHLPLKAAHVMSLVQQMRGGRDYDADYGQRMRGQGVYADLIAQRFRKACQRLGLNRDGRFKLSTAHFRVPPAAGDQLPLL</sequence>
<dbReference type="SMART" id="SM00729">
    <property type="entry name" value="Elp3"/>
    <property type="match status" value="1"/>
</dbReference>
<dbReference type="EMBL" id="JBEPIJ010000008">
    <property type="protein sequence ID" value="MES0874148.1"/>
    <property type="molecule type" value="Genomic_DNA"/>
</dbReference>
<dbReference type="SFLD" id="SFLDS00029">
    <property type="entry name" value="Radical_SAM"/>
    <property type="match status" value="1"/>
</dbReference>
<name>A0ABV2AA59_9GAMM</name>
<dbReference type="Proteomes" id="UP001465331">
    <property type="component" value="Unassembled WGS sequence"/>
</dbReference>
<proteinExistence type="predicted"/>